<dbReference type="Pfam" id="PF12704">
    <property type="entry name" value="MacB_PCD"/>
    <property type="match status" value="1"/>
</dbReference>
<protein>
    <submittedName>
        <fullName evidence="10">FtsX-like permease family protein</fullName>
    </submittedName>
</protein>
<feature type="transmembrane region" description="Helical" evidence="7">
    <location>
        <begin position="254"/>
        <end position="277"/>
    </location>
</feature>
<keyword evidence="3 7" id="KW-0812">Transmembrane</keyword>
<dbReference type="InterPro" id="IPR050250">
    <property type="entry name" value="Macrolide_Exporter_MacB"/>
</dbReference>
<feature type="transmembrane region" description="Helical" evidence="7">
    <location>
        <begin position="21"/>
        <end position="40"/>
    </location>
</feature>
<dbReference type="InterPro" id="IPR025857">
    <property type="entry name" value="MacB_PCD"/>
</dbReference>
<dbReference type="PANTHER" id="PTHR30572">
    <property type="entry name" value="MEMBRANE COMPONENT OF TRANSPORTER-RELATED"/>
    <property type="match status" value="1"/>
</dbReference>
<organism evidence="10 11">
    <name type="scientific">Candidatus Mediterraneibacter faecavium</name>
    <dbReference type="NCBI Taxonomy" id="2838668"/>
    <lineage>
        <taxon>Bacteria</taxon>
        <taxon>Bacillati</taxon>
        <taxon>Bacillota</taxon>
        <taxon>Clostridia</taxon>
        <taxon>Lachnospirales</taxon>
        <taxon>Lachnospiraceae</taxon>
        <taxon>Mediterraneibacter</taxon>
    </lineage>
</organism>
<feature type="transmembrane region" description="Helical" evidence="7">
    <location>
        <begin position="316"/>
        <end position="338"/>
    </location>
</feature>
<comment type="subcellular location">
    <subcellularLocation>
        <location evidence="1">Cell membrane</location>
        <topology evidence="1">Multi-pass membrane protein</topology>
    </subcellularLocation>
</comment>
<evidence type="ECO:0000256" key="1">
    <source>
        <dbReference type="ARBA" id="ARBA00004651"/>
    </source>
</evidence>
<reference evidence="10" key="2">
    <citation type="submission" date="2021-04" db="EMBL/GenBank/DDBJ databases">
        <authorList>
            <person name="Gilroy R."/>
        </authorList>
    </citation>
    <scope>NUCLEOTIDE SEQUENCE</scope>
    <source>
        <strain evidence="10">CHK196-7946</strain>
    </source>
</reference>
<evidence type="ECO:0000256" key="3">
    <source>
        <dbReference type="ARBA" id="ARBA00022692"/>
    </source>
</evidence>
<sequence length="782" mass="85702">MKHYLDLVKISAKKRKRQSRMTRICIVLAVFLVSSIFGMADMEIQSQMYQAIQSDGSWHAVFAGLDEEEIHQIRSRAEVESASRYAVTNYGLDEGYTIGSKETVVCGFDENFQELMPDAEIDDGRFPSGRNEAAVTKSVRTQMDLEKGDTVTLRTPSGTDLEFIVTGFCDDTSMLTSQDAFGFFVNTDTYEAYFMDDTPKEDFQLYVKFSPFCNIQRTISDIREQFHLDEASVGQNTKVLSLMFQTNDPYMMQLYFVAAILAILVSTAGILMISGSLNSNVARRTKFFGMLRCIGADQKQIRRFVRREALGWCKSAIPAGLLLSVIVVWGLCAMLRVLSPMYFAGMPVVGISWIGIAAGALIGFVTVLLAARSPAKKASAVSPLTAVSGNDGSVRAVRKAANTRLFRIETALGIHHAAGSRKNFILMAGSFAFSIILFLSFSPAVDFMNHALKPLQPSAPDLSIEAPENDNSISRELADTLENDPVVKRVYGRSYCGGIPAEVSGGSFTAYLVSYEEDQFRWAEDDLMNGSFTEAVNGNGVLAVYMDSDRKFDPGEEMTLELPGGTEKVEICGTLSESMFNVPGGSVFFICSEDLFTKLTGIDGYSEVDVQFTSEVTDRDVEKIRALAGEGLTVADERMSNSETREAYYSFALFLYGFLAVIALISIFNIVNSIAMSVSARMNEYGAMCAIGMSIAQMVRMVAAETASYVFWGIVAGCGAGLPLNYKIYDMLVTSRWGDGWYFPAAAVAVIVGVMILSAVMAVWGPAKQIREMSVVDTISAL</sequence>
<keyword evidence="2" id="KW-1003">Cell membrane</keyword>
<evidence type="ECO:0000313" key="10">
    <source>
        <dbReference type="EMBL" id="HJC73559.1"/>
    </source>
</evidence>
<name>A0A9D2Q643_9FIRM</name>
<feature type="transmembrane region" description="Helical" evidence="7">
    <location>
        <begin position="350"/>
        <end position="371"/>
    </location>
</feature>
<gene>
    <name evidence="10" type="ORF">H9697_01205</name>
</gene>
<evidence type="ECO:0000256" key="5">
    <source>
        <dbReference type="ARBA" id="ARBA00023136"/>
    </source>
</evidence>
<evidence type="ECO:0000256" key="4">
    <source>
        <dbReference type="ARBA" id="ARBA00022989"/>
    </source>
</evidence>
<dbReference type="AlphaFoldDB" id="A0A9D2Q643"/>
<dbReference type="GO" id="GO:0005886">
    <property type="term" value="C:plasma membrane"/>
    <property type="evidence" value="ECO:0007669"/>
    <property type="project" value="UniProtKB-SubCell"/>
</dbReference>
<keyword evidence="5 7" id="KW-0472">Membrane</keyword>
<keyword evidence="4 7" id="KW-1133">Transmembrane helix</keyword>
<feature type="transmembrane region" description="Helical" evidence="7">
    <location>
        <begin position="424"/>
        <end position="445"/>
    </location>
</feature>
<proteinExistence type="inferred from homology"/>
<feature type="transmembrane region" description="Helical" evidence="7">
    <location>
        <begin position="648"/>
        <end position="671"/>
    </location>
</feature>
<accession>A0A9D2Q643</accession>
<reference evidence="10" key="1">
    <citation type="journal article" date="2021" name="PeerJ">
        <title>Extensive microbial diversity within the chicken gut microbiome revealed by metagenomics and culture.</title>
        <authorList>
            <person name="Gilroy R."/>
            <person name="Ravi A."/>
            <person name="Getino M."/>
            <person name="Pursley I."/>
            <person name="Horton D.L."/>
            <person name="Alikhan N.F."/>
            <person name="Baker D."/>
            <person name="Gharbi K."/>
            <person name="Hall N."/>
            <person name="Watson M."/>
            <person name="Adriaenssens E.M."/>
            <person name="Foster-Nyarko E."/>
            <person name="Jarju S."/>
            <person name="Secka A."/>
            <person name="Antonio M."/>
            <person name="Oren A."/>
            <person name="Chaudhuri R.R."/>
            <person name="La Ragione R."/>
            <person name="Hildebrand F."/>
            <person name="Pallen M.J."/>
        </authorList>
    </citation>
    <scope>NUCLEOTIDE SEQUENCE</scope>
    <source>
        <strain evidence="10">CHK196-7946</strain>
    </source>
</reference>
<dbReference type="Proteomes" id="UP000823902">
    <property type="component" value="Unassembled WGS sequence"/>
</dbReference>
<evidence type="ECO:0000256" key="7">
    <source>
        <dbReference type="SAM" id="Phobius"/>
    </source>
</evidence>
<feature type="transmembrane region" description="Helical" evidence="7">
    <location>
        <begin position="709"/>
        <end position="729"/>
    </location>
</feature>
<evidence type="ECO:0000313" key="11">
    <source>
        <dbReference type="Proteomes" id="UP000823902"/>
    </source>
</evidence>
<feature type="domain" description="ABC3 transporter permease C-terminal" evidence="8">
    <location>
        <begin position="260"/>
        <end position="373"/>
    </location>
</feature>
<comment type="caution">
    <text evidence="10">The sequence shown here is derived from an EMBL/GenBank/DDBJ whole genome shotgun (WGS) entry which is preliminary data.</text>
</comment>
<feature type="domain" description="ABC3 transporter permease C-terminal" evidence="8">
    <location>
        <begin position="658"/>
        <end position="774"/>
    </location>
</feature>
<evidence type="ECO:0000259" key="9">
    <source>
        <dbReference type="Pfam" id="PF12704"/>
    </source>
</evidence>
<feature type="transmembrane region" description="Helical" evidence="7">
    <location>
        <begin position="741"/>
        <end position="764"/>
    </location>
</feature>
<evidence type="ECO:0000256" key="2">
    <source>
        <dbReference type="ARBA" id="ARBA00022475"/>
    </source>
</evidence>
<dbReference type="Pfam" id="PF02687">
    <property type="entry name" value="FtsX"/>
    <property type="match status" value="2"/>
</dbReference>
<dbReference type="PANTHER" id="PTHR30572:SF4">
    <property type="entry name" value="ABC TRANSPORTER PERMEASE YTRF"/>
    <property type="match status" value="1"/>
</dbReference>
<evidence type="ECO:0000256" key="6">
    <source>
        <dbReference type="ARBA" id="ARBA00038076"/>
    </source>
</evidence>
<dbReference type="EMBL" id="DWVY01000004">
    <property type="protein sequence ID" value="HJC73559.1"/>
    <property type="molecule type" value="Genomic_DNA"/>
</dbReference>
<feature type="domain" description="MacB-like periplasmic core" evidence="9">
    <location>
        <begin position="23"/>
        <end position="224"/>
    </location>
</feature>
<dbReference type="GO" id="GO:0022857">
    <property type="term" value="F:transmembrane transporter activity"/>
    <property type="evidence" value="ECO:0007669"/>
    <property type="project" value="TreeGrafter"/>
</dbReference>
<evidence type="ECO:0000259" key="8">
    <source>
        <dbReference type="Pfam" id="PF02687"/>
    </source>
</evidence>
<dbReference type="InterPro" id="IPR003838">
    <property type="entry name" value="ABC3_permease_C"/>
</dbReference>
<comment type="similarity">
    <text evidence="6">Belongs to the ABC-4 integral membrane protein family.</text>
</comment>